<evidence type="ECO:0000313" key="2">
    <source>
        <dbReference type="EMBL" id="KAF0853008.1"/>
    </source>
</evidence>
<gene>
    <name evidence="2" type="ORF">ANDGO_02048</name>
</gene>
<sequence>MSRSSRSQKIGASLHARGPKKPSVSSADDPLASPTLSPPTSTPSSSSSLPPVSRVVLDHCPICSGEFKLDELPSVPCVKRAFPWSPVCDLESGALLLSASMDQFSDHDKFHAISVMSADSAARIEALQSLFPNHPQLVASSSSRNVFEFCADTTGLYHQFVFRLPSFFGDLSKARMRTCEVALLSLYASHIFVYSTRHCVQGSDIHYLQTLLACMEECVRASSLPASRPFFTVRSGPGYIGDWIMKSGMPAVTGMLHASQRAAQHPPYFASPSKPDFGFNASSAPLLPDSIVNTLSIVLHIHECTMSPPRDWDALERSIADSLMSVLCPGFLNIEVHLVAAPVDSLSDAVASIKRRLDLPVVPKFHCSEREWIRQCVRIWETNQQNGKFLRDSLDQERFI</sequence>
<dbReference type="Proteomes" id="UP000799049">
    <property type="component" value="Unassembled WGS sequence"/>
</dbReference>
<reference evidence="2" key="1">
    <citation type="submission" date="2019-09" db="EMBL/GenBank/DDBJ databases">
        <title>The Mitochondrial Proteome of the Jakobid, Andalucia godoyi, a Protist With the Most Gene-Rich and Bacteria-Like Mitochondrial Genome.</title>
        <authorList>
            <person name="Gray M.W."/>
            <person name="Burger G."/>
            <person name="Derelle R."/>
            <person name="Klimes V."/>
            <person name="Leger M."/>
            <person name="Sarrasin M."/>
            <person name="Vlcek C."/>
            <person name="Roger A.J."/>
            <person name="Elias M."/>
            <person name="Lang B.F."/>
        </authorList>
    </citation>
    <scope>NUCLEOTIDE SEQUENCE</scope>
    <source>
        <strain evidence="2">And28</strain>
    </source>
</reference>
<protein>
    <submittedName>
        <fullName evidence="2">Putative mitochondrial protein</fullName>
    </submittedName>
</protein>
<feature type="compositionally biased region" description="Polar residues" evidence="1">
    <location>
        <begin position="1"/>
        <end position="10"/>
    </location>
</feature>
<organism evidence="2 3">
    <name type="scientific">Andalucia godoyi</name>
    <name type="common">Flagellate</name>
    <dbReference type="NCBI Taxonomy" id="505711"/>
    <lineage>
        <taxon>Eukaryota</taxon>
        <taxon>Discoba</taxon>
        <taxon>Jakobida</taxon>
        <taxon>Andalucina</taxon>
        <taxon>Andaluciidae</taxon>
        <taxon>Andalucia</taxon>
    </lineage>
</organism>
<evidence type="ECO:0000256" key="1">
    <source>
        <dbReference type="SAM" id="MobiDB-lite"/>
    </source>
</evidence>
<accession>A0A8K0AIJ4</accession>
<dbReference type="EMBL" id="VRVR01000005">
    <property type="protein sequence ID" value="KAF0853008.1"/>
    <property type="molecule type" value="Genomic_DNA"/>
</dbReference>
<name>A0A8K0AIJ4_ANDGO</name>
<keyword evidence="3" id="KW-1185">Reference proteome</keyword>
<proteinExistence type="predicted"/>
<dbReference type="AlphaFoldDB" id="A0A8K0AIJ4"/>
<comment type="caution">
    <text evidence="2">The sequence shown here is derived from an EMBL/GenBank/DDBJ whole genome shotgun (WGS) entry which is preliminary data.</text>
</comment>
<feature type="region of interest" description="Disordered" evidence="1">
    <location>
        <begin position="1"/>
        <end position="50"/>
    </location>
</feature>
<evidence type="ECO:0000313" key="3">
    <source>
        <dbReference type="Proteomes" id="UP000799049"/>
    </source>
</evidence>